<gene>
    <name evidence="1" type="ORF">H072_2437</name>
</gene>
<name>S8AKT8_DACHA</name>
<dbReference type="OrthoDB" id="5422186at2759"/>
<proteinExistence type="predicted"/>
<dbReference type="OMA" id="PRVRENK"/>
<reference evidence="2" key="2">
    <citation type="submission" date="2013-04" db="EMBL/GenBank/DDBJ databases">
        <title>Genomic mechanisms accounting for the adaptation to parasitism in nematode-trapping fungi.</title>
        <authorList>
            <person name="Ahren D.G."/>
        </authorList>
    </citation>
    <scope>NUCLEOTIDE SEQUENCE [LARGE SCALE GENOMIC DNA]</scope>
    <source>
        <strain evidence="2">CBS 200.50</strain>
    </source>
</reference>
<reference evidence="1 2" key="1">
    <citation type="journal article" date="2013" name="PLoS Genet.">
        <title>Genomic mechanisms accounting for the adaptation to parasitism in nematode-trapping fungi.</title>
        <authorList>
            <person name="Meerupati T."/>
            <person name="Andersson K.M."/>
            <person name="Friman E."/>
            <person name="Kumar D."/>
            <person name="Tunlid A."/>
            <person name="Ahren D."/>
        </authorList>
    </citation>
    <scope>NUCLEOTIDE SEQUENCE [LARGE SCALE GENOMIC DNA]</scope>
    <source>
        <strain evidence="1 2">CBS 200.50</strain>
    </source>
</reference>
<dbReference type="HOGENOM" id="CLU_1310073_0_0_1"/>
<comment type="caution">
    <text evidence="1">The sequence shown here is derived from an EMBL/GenBank/DDBJ whole genome shotgun (WGS) entry which is preliminary data.</text>
</comment>
<sequence length="210" mass="24820">MPKVDLKGVRVKRIRSLSAQVLSDLFERDVPASDVSFITTVNKGYNWFLSRTVLNMEMGYEDFEEYGLPEWTKKQMHRWTVNEAYQMIEWLRNDVLKAEIVNDKGERRHKKPKLHHEEPKRFVLEEVRIVVLTEEEKLQEKMKWQQPSVKIKGPASDFIAWMTGAADRDTVTRMEKRYLRGQEPDGGDDEKYNTKDEKIIEDGDIEMILD</sequence>
<keyword evidence="2" id="KW-1185">Reference proteome</keyword>
<dbReference type="AlphaFoldDB" id="S8AKT8"/>
<organism evidence="1 2">
    <name type="scientific">Dactylellina haptotyla (strain CBS 200.50)</name>
    <name type="common">Nematode-trapping fungus</name>
    <name type="synonym">Monacrosporium haptotylum</name>
    <dbReference type="NCBI Taxonomy" id="1284197"/>
    <lineage>
        <taxon>Eukaryota</taxon>
        <taxon>Fungi</taxon>
        <taxon>Dikarya</taxon>
        <taxon>Ascomycota</taxon>
        <taxon>Pezizomycotina</taxon>
        <taxon>Orbiliomycetes</taxon>
        <taxon>Orbiliales</taxon>
        <taxon>Orbiliaceae</taxon>
        <taxon>Dactylellina</taxon>
    </lineage>
</organism>
<evidence type="ECO:0000313" key="1">
    <source>
        <dbReference type="EMBL" id="EPS43560.1"/>
    </source>
</evidence>
<accession>S8AKT8</accession>
<dbReference type="EMBL" id="AQGS01000071">
    <property type="protein sequence ID" value="EPS43560.1"/>
    <property type="molecule type" value="Genomic_DNA"/>
</dbReference>
<evidence type="ECO:0000313" key="2">
    <source>
        <dbReference type="Proteomes" id="UP000015100"/>
    </source>
</evidence>
<protein>
    <submittedName>
        <fullName evidence="1">Uncharacterized protein</fullName>
    </submittedName>
</protein>
<dbReference type="Proteomes" id="UP000015100">
    <property type="component" value="Unassembled WGS sequence"/>
</dbReference>